<dbReference type="Proteomes" id="UP000249061">
    <property type="component" value="Unassembled WGS sequence"/>
</dbReference>
<reference evidence="1 2" key="1">
    <citation type="submission" date="2017-08" db="EMBL/GenBank/DDBJ databases">
        <title>Infants hospitalized years apart are colonized by the same room-sourced microbial strains.</title>
        <authorList>
            <person name="Brooks B."/>
            <person name="Olm M.R."/>
            <person name="Firek B.A."/>
            <person name="Baker R."/>
            <person name="Thomas B.C."/>
            <person name="Morowitz M.J."/>
            <person name="Banfield J.F."/>
        </authorList>
    </citation>
    <scope>NUCLEOTIDE SEQUENCE [LARGE SCALE GENOMIC DNA]</scope>
    <source>
        <strain evidence="1">S2_003_000_R2_14</strain>
    </source>
</reference>
<organism evidence="1 2">
    <name type="scientific">Archangium gephyra</name>
    <dbReference type="NCBI Taxonomy" id="48"/>
    <lineage>
        <taxon>Bacteria</taxon>
        <taxon>Pseudomonadati</taxon>
        <taxon>Myxococcota</taxon>
        <taxon>Myxococcia</taxon>
        <taxon>Myxococcales</taxon>
        <taxon>Cystobacterineae</taxon>
        <taxon>Archangiaceae</taxon>
        <taxon>Archangium</taxon>
    </lineage>
</organism>
<gene>
    <name evidence="1" type="ORF">DI536_22630</name>
</gene>
<evidence type="ECO:0000313" key="2">
    <source>
        <dbReference type="Proteomes" id="UP000249061"/>
    </source>
</evidence>
<protein>
    <submittedName>
        <fullName evidence="1">Uncharacterized protein</fullName>
    </submittedName>
</protein>
<evidence type="ECO:0000313" key="1">
    <source>
        <dbReference type="EMBL" id="PZR09379.1"/>
    </source>
</evidence>
<accession>A0A2W5T0W7</accession>
<name>A0A2W5T0W7_9BACT</name>
<dbReference type="EMBL" id="QFQP01000021">
    <property type="protein sequence ID" value="PZR09379.1"/>
    <property type="molecule type" value="Genomic_DNA"/>
</dbReference>
<dbReference type="AlphaFoldDB" id="A0A2W5T0W7"/>
<sequence length="63" mass="7324">MGLTELGTQTQAVLSRWSRRMVQLWWRNWFSVDNRNTRIEAEVDRWQNEGGGSTQNVAGVASW</sequence>
<comment type="caution">
    <text evidence="1">The sequence shown here is derived from an EMBL/GenBank/DDBJ whole genome shotgun (WGS) entry which is preliminary data.</text>
</comment>
<proteinExistence type="predicted"/>